<dbReference type="PROSITE" id="PS51257">
    <property type="entry name" value="PROKAR_LIPOPROTEIN"/>
    <property type="match status" value="1"/>
</dbReference>
<accession>A0A141HR72</accession>
<dbReference type="GeneID" id="40069643"/>
<reference evidence="1 2" key="1">
    <citation type="journal article" date="2016" name="PLoS ONE">
        <title>Comparative Genome Analysis Provides Insights into the Pathogenicity of Flavobacterium psychrophilum.</title>
        <authorList>
            <person name="Castillo D."/>
            <person name="Christiansen R.H."/>
            <person name="Dalsgaard I."/>
            <person name="Madsen L."/>
            <person name="Espejo R."/>
            <person name="Middelboe M."/>
        </authorList>
    </citation>
    <scope>NUCLEOTIDE SEQUENCE [LARGE SCALE GENOMIC DNA]</scope>
</reference>
<keyword evidence="2" id="KW-1185">Reference proteome</keyword>
<organism evidence="1 2">
    <name type="scientific">Flavobacterium phage FpV4</name>
    <dbReference type="NCBI Taxonomy" id="1740108"/>
    <lineage>
        <taxon>Viruses</taxon>
        <taxon>Duplodnaviria</taxon>
        <taxon>Heunggongvirae</taxon>
        <taxon>Uroviricota</taxon>
        <taxon>Caudoviricetes</taxon>
        <taxon>Fipvunavirus</taxon>
        <taxon>Fipvunavirus Fpv4</taxon>
    </lineage>
</organism>
<dbReference type="KEGG" id="vg:40069643"/>
<protein>
    <recommendedName>
        <fullName evidence="3">Lipoprotein</fullName>
    </recommendedName>
</protein>
<dbReference type="RefSeq" id="YP_009594126.1">
    <property type="nucleotide sequence ID" value="NC_041872.1"/>
</dbReference>
<dbReference type="EMBL" id="KT876724">
    <property type="protein sequence ID" value="ALN97183.1"/>
    <property type="molecule type" value="Genomic_DNA"/>
</dbReference>
<name>A0A141HR72_9CAUD</name>
<evidence type="ECO:0008006" key="3">
    <source>
        <dbReference type="Google" id="ProtNLM"/>
    </source>
</evidence>
<evidence type="ECO:0000313" key="2">
    <source>
        <dbReference type="Proteomes" id="UP000221857"/>
    </source>
</evidence>
<dbReference type="Proteomes" id="UP000221857">
    <property type="component" value="Segment"/>
</dbReference>
<proteinExistence type="predicted"/>
<evidence type="ECO:0000313" key="1">
    <source>
        <dbReference type="EMBL" id="ALN97183.1"/>
    </source>
</evidence>
<sequence length="168" mass="18563">MKNFKFLLLTLLSLVIFSCSTDEAARLSSENQFKVIVSASITTNNCNTITSPYIVDTQFISDNSTETFTNTGSNPSQIDYEKVLSGTNIGVKIKLPAFNNNNANSGKGIAVQYVTIKIINVETGEIVLNKTHTQTFELYICTDTIYEATLLYNTAANTYVITKGVWNF</sequence>